<dbReference type="InterPro" id="IPR036388">
    <property type="entry name" value="WH-like_DNA-bd_sf"/>
</dbReference>
<evidence type="ECO:0000313" key="6">
    <source>
        <dbReference type="Proteomes" id="UP000034176"/>
    </source>
</evidence>
<accession>A0A0G0D7D0</accession>
<dbReference type="Gene3D" id="1.10.10.10">
    <property type="entry name" value="Winged helix-like DNA-binding domain superfamily/Winged helix DNA-binding domain"/>
    <property type="match status" value="1"/>
</dbReference>
<evidence type="ECO:0000256" key="3">
    <source>
        <dbReference type="PIRSR" id="PIRSR640198-3"/>
    </source>
</evidence>
<dbReference type="Pfam" id="PF02661">
    <property type="entry name" value="Fic"/>
    <property type="match status" value="1"/>
</dbReference>
<gene>
    <name evidence="5" type="ORF">UR52_C0014G0009</name>
</gene>
<comment type="caution">
    <text evidence="5">The sequence shown here is derived from an EMBL/GenBank/DDBJ whole genome shotgun (WGS) entry which is preliminary data.</text>
</comment>
<feature type="domain" description="Fido" evidence="4">
    <location>
        <begin position="103"/>
        <end position="255"/>
    </location>
</feature>
<proteinExistence type="predicted"/>
<keyword evidence="2" id="KW-0067">ATP-binding</keyword>
<evidence type="ECO:0000256" key="2">
    <source>
        <dbReference type="PIRSR" id="PIRSR640198-2"/>
    </source>
</evidence>
<dbReference type="EMBL" id="LBPN01000014">
    <property type="protein sequence ID" value="KKP59105.1"/>
    <property type="molecule type" value="Genomic_DNA"/>
</dbReference>
<dbReference type="PANTHER" id="PTHR13504:SF38">
    <property type="entry name" value="FIDO DOMAIN-CONTAINING PROTEIN"/>
    <property type="match status" value="1"/>
</dbReference>
<name>A0A0G0D7D0_9BACT</name>
<dbReference type="InterPro" id="IPR003812">
    <property type="entry name" value="Fido"/>
</dbReference>
<evidence type="ECO:0000259" key="4">
    <source>
        <dbReference type="PROSITE" id="PS51459"/>
    </source>
</evidence>
<keyword evidence="2" id="KW-0547">Nucleotide-binding</keyword>
<evidence type="ECO:0000256" key="1">
    <source>
        <dbReference type="PIRSR" id="PIRSR640198-1"/>
    </source>
</evidence>
<dbReference type="PANTHER" id="PTHR13504">
    <property type="entry name" value="FIDO DOMAIN-CONTAINING PROTEIN DDB_G0283145"/>
    <property type="match status" value="1"/>
</dbReference>
<dbReference type="Gene3D" id="1.10.3290.10">
    <property type="entry name" value="Fido-like domain"/>
    <property type="match status" value="1"/>
</dbReference>
<feature type="binding site" evidence="2">
    <location>
        <begin position="192"/>
        <end position="199"/>
    </location>
    <ligand>
        <name>ATP</name>
        <dbReference type="ChEBI" id="CHEBI:30616"/>
    </ligand>
</feature>
<reference evidence="5 6" key="1">
    <citation type="journal article" date="2015" name="Nature">
        <title>rRNA introns, odd ribosomes, and small enigmatic genomes across a large radiation of phyla.</title>
        <authorList>
            <person name="Brown C.T."/>
            <person name="Hug L.A."/>
            <person name="Thomas B.C."/>
            <person name="Sharon I."/>
            <person name="Castelle C.J."/>
            <person name="Singh A."/>
            <person name="Wilkins M.J."/>
            <person name="Williams K.H."/>
            <person name="Banfield J.F."/>
        </authorList>
    </citation>
    <scope>NUCLEOTIDE SEQUENCE [LARGE SCALE GENOMIC DNA]</scope>
</reference>
<organism evidence="5 6">
    <name type="scientific">Candidatus Gottesmanbacteria bacterium GW2011_GWA1_34_13</name>
    <dbReference type="NCBI Taxonomy" id="1618434"/>
    <lineage>
        <taxon>Bacteria</taxon>
        <taxon>Candidatus Gottesmaniibacteriota</taxon>
    </lineage>
</organism>
<protein>
    <submittedName>
        <fullName evidence="5">Filamentation induced by cAMP protein fic</fullName>
    </submittedName>
</protein>
<dbReference type="PROSITE" id="PS51459">
    <property type="entry name" value="FIDO"/>
    <property type="match status" value="1"/>
</dbReference>
<dbReference type="AlphaFoldDB" id="A0A0G0D7D0"/>
<dbReference type="SUPFAM" id="SSF140931">
    <property type="entry name" value="Fic-like"/>
    <property type="match status" value="1"/>
</dbReference>
<sequence>MFIPKYTITDQLLTNITQINTLIRDFNERRFPKVILVEFEKIAREVSTFASTSIEGNPLPLTEVKKVLRSKPVNIRNSEKEVINYNQAIKTLHQQLQTNRLELSLNLILYIHKQITIGLLPSFESGKLRQKPVFVNDPRTGKVVYLPPDAELAKDLTIDLITYVNENSQKVDPLILAGIFHKQMVIIHPFMDGNGRTTRLITKVLLAKMGLNTFNLFSFENYYNQNVTKYFQTVGEYGDYNEISTSIDFTDWLEYFTGGLIDELMRVKKLLPNIGVTPDTQLEIHHLSILEYIKKNNFITDRNYAKLTDRAKATRTLDFQKLIDLDLIERKGKGRSTFYVLKKD</sequence>
<dbReference type="Proteomes" id="UP000034176">
    <property type="component" value="Unassembled WGS sequence"/>
</dbReference>
<dbReference type="GO" id="GO:0005524">
    <property type="term" value="F:ATP binding"/>
    <property type="evidence" value="ECO:0007669"/>
    <property type="project" value="UniProtKB-KW"/>
</dbReference>
<dbReference type="InterPro" id="IPR036597">
    <property type="entry name" value="Fido-like_dom_sf"/>
</dbReference>
<dbReference type="InterPro" id="IPR040198">
    <property type="entry name" value="Fido_containing"/>
</dbReference>
<evidence type="ECO:0000313" key="5">
    <source>
        <dbReference type="EMBL" id="KKP59105.1"/>
    </source>
</evidence>
<feature type="active site" evidence="1">
    <location>
        <position position="188"/>
    </location>
</feature>
<feature type="site" description="Important for autoinhibition of adenylyltransferase activity" evidence="3">
    <location>
        <position position="55"/>
    </location>
</feature>